<dbReference type="Proteomes" id="UP000194857">
    <property type="component" value="Unassembled WGS sequence"/>
</dbReference>
<dbReference type="AlphaFoldDB" id="A0A0G5LM22"/>
<organism evidence="1 4">
    <name type="scientific">Pseudomonas aeruginosa</name>
    <dbReference type="NCBI Taxonomy" id="287"/>
    <lineage>
        <taxon>Bacteria</taxon>
        <taxon>Pseudomonadati</taxon>
        <taxon>Pseudomonadota</taxon>
        <taxon>Gammaproteobacteria</taxon>
        <taxon>Pseudomonadales</taxon>
        <taxon>Pseudomonadaceae</taxon>
        <taxon>Pseudomonas</taxon>
    </lineage>
</organism>
<dbReference type="EMBL" id="NFFZ01000008">
    <property type="protein sequence ID" value="OTI60959.1"/>
    <property type="molecule type" value="Genomic_DNA"/>
</dbReference>
<dbReference type="EMBL" id="CP136986">
    <property type="protein sequence ID" value="WOS77080.1"/>
    <property type="molecule type" value="Genomic_DNA"/>
</dbReference>
<evidence type="ECO:0000313" key="1">
    <source>
        <dbReference type="EMBL" id="OTI60959.1"/>
    </source>
</evidence>
<dbReference type="Proteomes" id="UP001297540">
    <property type="component" value="Chromosome"/>
</dbReference>
<accession>A0A0G5LM22</accession>
<name>A0A0G5LM22_PSEAI</name>
<reference evidence="1 4" key="1">
    <citation type="submission" date="2017-05" db="EMBL/GenBank/DDBJ databases">
        <authorList>
            <person name="Song R."/>
            <person name="Chenine A.L."/>
            <person name="Ruprecht R.M."/>
        </authorList>
    </citation>
    <scope>NUCLEOTIDE SEQUENCE [LARGE SCALE GENOMIC DNA]</scope>
    <source>
        <strain evidence="1 4">S567_C10_BS</strain>
    </source>
</reference>
<evidence type="ECO:0000313" key="2">
    <source>
        <dbReference type="EMBL" id="WOS76347.1"/>
    </source>
</evidence>
<dbReference type="SMR" id="A0A0G5LM22"/>
<sequence length="74" mass="8029">MTIPDHLVLDASMRSAFVALARRLALDHGLDLDGLADDLDTLADAQPGEVWQESHRDLADVLRYVSGRAQAGES</sequence>
<proteinExistence type="predicted"/>
<dbReference type="RefSeq" id="WP_023127889.1">
    <property type="nucleotide sequence ID" value="NZ_AP014622.1"/>
</dbReference>
<evidence type="ECO:0000313" key="3">
    <source>
        <dbReference type="EMBL" id="WOS77080.1"/>
    </source>
</evidence>
<reference evidence="2" key="3">
    <citation type="submission" date="2023-10" db="EMBL/GenBank/DDBJ databases">
        <title>Pathogen: clinical or host-associated sample.</title>
        <authorList>
            <person name="Hergert J."/>
            <person name="Casey R."/>
            <person name="Wagner J."/>
            <person name="Young E.L."/>
            <person name="Oakeson K.F."/>
        </authorList>
    </citation>
    <scope>NUCLEOTIDE SEQUENCE</scope>
    <source>
        <strain evidence="2">2021CK-01020</strain>
    </source>
</reference>
<dbReference type="EMBL" id="CP136986">
    <property type="protein sequence ID" value="WOS76347.1"/>
    <property type="molecule type" value="Genomic_DNA"/>
</dbReference>
<evidence type="ECO:0000313" key="4">
    <source>
        <dbReference type="Proteomes" id="UP000194857"/>
    </source>
</evidence>
<protein>
    <submittedName>
        <fullName evidence="1">Uncharacterized protein</fullName>
    </submittedName>
</protein>
<gene>
    <name evidence="1" type="ORF">CAZ10_17940</name>
    <name evidence="2" type="ORF">L4V69_28220</name>
    <name evidence="3" type="ORF">L4V69_32090</name>
</gene>
<reference evidence="2" key="2">
    <citation type="submission" date="2023-06" db="EMBL/GenBank/DDBJ databases">
        <authorList>
            <consortium name="Clinical and Environmental Microbiology Branch: Whole genome sequencing antimicrobial resistance pathogens in the healthcare setting"/>
        </authorList>
    </citation>
    <scope>NUCLEOTIDE SEQUENCE</scope>
    <source>
        <strain evidence="2">2021CK-01020</strain>
    </source>
</reference>